<dbReference type="PANTHER" id="PTHR38597">
    <property type="entry name" value="BLL3834 PROTEIN"/>
    <property type="match status" value="1"/>
</dbReference>
<dbReference type="eggNOG" id="arCOG04253">
    <property type="taxonomic scope" value="Archaea"/>
</dbReference>
<keyword evidence="2" id="KW-1185">Reference proteome</keyword>
<sequence>MSVSGFADLPLHTGHVPPWLYSRMVKLSGLIVELLVDEHGIKDTIKLFSNPLFFQAFNNIIGMDWDSSGSTTITTAALKEALSKKDVGIRVVGGKGVYAINTPVEIEELGRVWDIDVEGLKLMSRLSAKIDNTALQDGYRLYHHAMIIGSDGTWAIIQQGMNEKTRYARRYHIWMENDLLNEPHTGIVGVKGNYALNMVSRLSGDARGAILDLVHQDVNKVIRDWALVRAMMRGDSTILTYLGKEPPRYYNPYISGAFRPYPASINEDAIKRARDANDFKDLLLVRGFGPSTMLALALIAELIYRSPVDWDDPANIDPRRYAFALGGKDGSPYPVNREVYDAVIDIMQAIVDAAKRDRGLTVYLRHLAKVAKQLNLPTDLVRPTPP</sequence>
<dbReference type="Pfam" id="PF05559">
    <property type="entry name" value="DUF763"/>
    <property type="match status" value="1"/>
</dbReference>
<dbReference type="AlphaFoldDB" id="E1QT01"/>
<organism evidence="1 2">
    <name type="scientific">Vulcanisaeta distributa (strain DSM 14429 / JCM 11212 / NBRC 100878 / IC-017)</name>
    <dbReference type="NCBI Taxonomy" id="572478"/>
    <lineage>
        <taxon>Archaea</taxon>
        <taxon>Thermoproteota</taxon>
        <taxon>Thermoprotei</taxon>
        <taxon>Thermoproteales</taxon>
        <taxon>Thermoproteaceae</taxon>
        <taxon>Vulcanisaeta</taxon>
    </lineage>
</organism>
<dbReference type="HOGENOM" id="CLU_061722_0_0_2"/>
<evidence type="ECO:0000313" key="2">
    <source>
        <dbReference type="Proteomes" id="UP000006681"/>
    </source>
</evidence>
<dbReference type="GeneID" id="9752418"/>
<reference evidence="2" key="2">
    <citation type="journal article" date="2010" name="Stand. Genomic Sci.">
        <title>Complete genome sequence of Vulcanisaeta distributa type strain (IC-017T).</title>
        <authorList>
            <person name="Mavromatis K."/>
            <person name="Sikorski J."/>
            <person name="Pabst E."/>
            <person name="Teshima H."/>
            <person name="Lapidus A."/>
            <person name="Lucas S."/>
            <person name="Nolan M."/>
            <person name="Glavina Del Rio T."/>
            <person name="Cheng J."/>
            <person name="Bruce D."/>
            <person name="Goodwin L."/>
            <person name="Pitluck S."/>
            <person name="Liolios K."/>
            <person name="Ivanova N."/>
            <person name="Mikhailova N."/>
            <person name="Pati A."/>
            <person name="Chen A."/>
            <person name="Palaniappan K."/>
            <person name="Land M."/>
            <person name="Hauser L."/>
            <person name="Chang Y."/>
            <person name="Jeffries C."/>
            <person name="Rohde M."/>
            <person name="Spring S."/>
            <person name="Goker M."/>
            <person name="Wirth R."/>
            <person name="Woyke T."/>
            <person name="Bristow J."/>
            <person name="Eisen J."/>
            <person name="Markowitz V."/>
            <person name="Hugenholtz P."/>
            <person name="Klenk H."/>
            <person name="Kyrpides N."/>
        </authorList>
    </citation>
    <scope>NUCLEOTIDE SEQUENCE [LARGE SCALE GENOMIC DNA]</scope>
    <source>
        <strain evidence="2">DSM 14429 / JCM 11212 / NBRC 100878 / IC-017</strain>
    </source>
</reference>
<dbReference type="KEGG" id="vdi:Vdis_1482"/>
<proteinExistence type="predicted"/>
<accession>E1QT01</accession>
<protein>
    <recommendedName>
        <fullName evidence="3">DUF763 domain-containing protein</fullName>
    </recommendedName>
</protein>
<dbReference type="STRING" id="572478.Vdis_1482"/>
<dbReference type="Proteomes" id="UP000006681">
    <property type="component" value="Chromosome"/>
</dbReference>
<dbReference type="RefSeq" id="WP_013336593.1">
    <property type="nucleotide sequence ID" value="NC_014537.1"/>
</dbReference>
<dbReference type="OrthoDB" id="9948at2157"/>
<dbReference type="InterPro" id="IPR008482">
    <property type="entry name" value="DUF763"/>
</dbReference>
<dbReference type="EMBL" id="CP002100">
    <property type="protein sequence ID" value="ADN50868.1"/>
    <property type="molecule type" value="Genomic_DNA"/>
</dbReference>
<gene>
    <name evidence="1" type="ordered locus">Vdis_1482</name>
</gene>
<dbReference type="PANTHER" id="PTHR38597:SF1">
    <property type="entry name" value="BLL3834 PROTEIN"/>
    <property type="match status" value="1"/>
</dbReference>
<evidence type="ECO:0000313" key="1">
    <source>
        <dbReference type="EMBL" id="ADN50868.1"/>
    </source>
</evidence>
<reference evidence="1 2" key="1">
    <citation type="journal article" date="2010" name="Stand. Genomic Sci.">
        <title>Complete genome sequence of Vulcanisaeta distributa type strain (IC-017).</title>
        <authorList>
            <person name="Mavromatis K."/>
            <person name="Sikorski J."/>
            <person name="Pabst E."/>
            <person name="Teshima H."/>
            <person name="Lapidus A."/>
            <person name="Lucas S."/>
            <person name="Nolan M."/>
            <person name="Glavina Del Rio T."/>
            <person name="Cheng J.F."/>
            <person name="Bruce D."/>
            <person name="Goodwin L."/>
            <person name="Pitluck S."/>
            <person name="Liolios K."/>
            <person name="Ivanova N."/>
            <person name="Mikhailova N."/>
            <person name="Pati A."/>
            <person name="Chen A."/>
            <person name="Palaniappan K."/>
            <person name="Land M."/>
            <person name="Hauser L."/>
            <person name="Chang Y.J."/>
            <person name="Jeffries C.D."/>
            <person name="Rohde M."/>
            <person name="Spring S."/>
            <person name="Goker M."/>
            <person name="Wirth R."/>
            <person name="Woyke T."/>
            <person name="Bristow J."/>
            <person name="Eisen J.A."/>
            <person name="Markowitz V."/>
            <person name="Hugenholtz P."/>
            <person name="Klenk H.P."/>
            <person name="Kyrpides N.C."/>
        </authorList>
    </citation>
    <scope>NUCLEOTIDE SEQUENCE [LARGE SCALE GENOMIC DNA]</scope>
    <source>
        <strain evidence="2">DSM 14429 / JCM 11212 / NBRC 100878 / IC-017</strain>
    </source>
</reference>
<evidence type="ECO:0008006" key="3">
    <source>
        <dbReference type="Google" id="ProtNLM"/>
    </source>
</evidence>
<name>E1QT01_VULDI</name>